<evidence type="ECO:0000313" key="4">
    <source>
        <dbReference type="Proteomes" id="UP001363010"/>
    </source>
</evidence>
<dbReference type="SUPFAM" id="SSF102114">
    <property type="entry name" value="Radical SAM enzymes"/>
    <property type="match status" value="1"/>
</dbReference>
<comment type="cofactor">
    <cofactor evidence="1">
        <name>[4Fe-4S] cluster</name>
        <dbReference type="ChEBI" id="CHEBI:49883"/>
    </cofactor>
</comment>
<evidence type="ECO:0000256" key="2">
    <source>
        <dbReference type="ARBA" id="ARBA00022485"/>
    </source>
</evidence>
<evidence type="ECO:0000313" key="3">
    <source>
        <dbReference type="EMBL" id="MEJ8823592.1"/>
    </source>
</evidence>
<name>A0ABU8W0S0_9BURK</name>
<dbReference type="PANTHER" id="PTHR10949">
    <property type="entry name" value="LIPOYL SYNTHASE"/>
    <property type="match status" value="1"/>
</dbReference>
<keyword evidence="2" id="KW-0479">Metal-binding</keyword>
<gene>
    <name evidence="3" type="ORF">WKW80_16370</name>
</gene>
<organism evidence="3 4">
    <name type="scientific">Variovorax humicola</name>
    <dbReference type="NCBI Taxonomy" id="1769758"/>
    <lineage>
        <taxon>Bacteria</taxon>
        <taxon>Pseudomonadati</taxon>
        <taxon>Pseudomonadota</taxon>
        <taxon>Betaproteobacteria</taxon>
        <taxon>Burkholderiales</taxon>
        <taxon>Comamonadaceae</taxon>
        <taxon>Variovorax</taxon>
    </lineage>
</organism>
<dbReference type="RefSeq" id="WP_340364631.1">
    <property type="nucleotide sequence ID" value="NZ_JBBKZV010000009.1"/>
</dbReference>
<dbReference type="InterPro" id="IPR003698">
    <property type="entry name" value="Lipoyl_synth"/>
</dbReference>
<dbReference type="EMBL" id="JBBKZV010000009">
    <property type="protein sequence ID" value="MEJ8823592.1"/>
    <property type="molecule type" value="Genomic_DNA"/>
</dbReference>
<evidence type="ECO:0000256" key="1">
    <source>
        <dbReference type="ARBA" id="ARBA00001966"/>
    </source>
</evidence>
<keyword evidence="4" id="KW-1185">Reference proteome</keyword>
<comment type="caution">
    <text evidence="3">The sequence shown here is derived from an EMBL/GenBank/DDBJ whole genome shotgun (WGS) entry which is preliminary data.</text>
</comment>
<sequence>MSTTGDADPTETSDRIDALRAIQKPRGLDHTHVNLSESDEEVLDVLRDLRRHGVDMPTVGQYLPPRAGNLPVERYVAPAQFDALARHAQAMGFAHTACGPLAR</sequence>
<reference evidence="3 4" key="1">
    <citation type="submission" date="2024-03" db="EMBL/GenBank/DDBJ databases">
        <title>Novel species of the genus Variovorax.</title>
        <authorList>
            <person name="Liu Q."/>
            <person name="Xin Y.-H."/>
        </authorList>
    </citation>
    <scope>NUCLEOTIDE SEQUENCE [LARGE SCALE GENOMIC DNA]</scope>
    <source>
        <strain evidence="3 4">KACC 18501</strain>
    </source>
</reference>
<keyword evidence="2" id="KW-0408">Iron</keyword>
<accession>A0ABU8W0S0</accession>
<protein>
    <submittedName>
        <fullName evidence="3">Uncharacterized protein</fullName>
    </submittedName>
</protein>
<dbReference type="PANTHER" id="PTHR10949:SF0">
    <property type="entry name" value="LIPOYL SYNTHASE, MITOCHONDRIAL"/>
    <property type="match status" value="1"/>
</dbReference>
<dbReference type="InterPro" id="IPR058240">
    <property type="entry name" value="rSAM_sf"/>
</dbReference>
<dbReference type="Proteomes" id="UP001363010">
    <property type="component" value="Unassembled WGS sequence"/>
</dbReference>
<keyword evidence="2" id="KW-0004">4Fe-4S</keyword>
<proteinExistence type="predicted"/>
<keyword evidence="2" id="KW-0411">Iron-sulfur</keyword>